<dbReference type="PANTHER" id="PTHR46844:SF1">
    <property type="entry name" value="SLR5058 PROTEIN"/>
    <property type="match status" value="1"/>
</dbReference>
<comment type="caution">
    <text evidence="4">The sequence shown here is derived from an EMBL/GenBank/DDBJ whole genome shotgun (WGS) entry which is preliminary data.</text>
</comment>
<dbReference type="InterPro" id="IPR007111">
    <property type="entry name" value="NACHT_NTPase"/>
</dbReference>
<dbReference type="PANTHER" id="PTHR46844">
    <property type="entry name" value="SLR5058 PROTEIN"/>
    <property type="match status" value="1"/>
</dbReference>
<proteinExistence type="predicted"/>
<gene>
    <name evidence="4" type="ORF">GCM10012278_00950</name>
</gene>
<reference evidence="4" key="1">
    <citation type="journal article" date="2014" name="Int. J. Syst. Evol. Microbiol.">
        <title>Complete genome sequence of Corynebacterium casei LMG S-19264T (=DSM 44701T), isolated from a smear-ripened cheese.</title>
        <authorList>
            <consortium name="US DOE Joint Genome Institute (JGI-PGF)"/>
            <person name="Walter F."/>
            <person name="Albersmeier A."/>
            <person name="Kalinowski J."/>
            <person name="Ruckert C."/>
        </authorList>
    </citation>
    <scope>NUCLEOTIDE SEQUENCE</scope>
    <source>
        <strain evidence="4">CGMCC 4.7430</strain>
    </source>
</reference>
<protein>
    <recommendedName>
        <fullName evidence="3">NACHT domain-containing protein</fullName>
    </recommendedName>
</protein>
<evidence type="ECO:0000259" key="3">
    <source>
        <dbReference type="PROSITE" id="PS50837"/>
    </source>
</evidence>
<dbReference type="EMBL" id="BMNK01000001">
    <property type="protein sequence ID" value="GGP00412.1"/>
    <property type="molecule type" value="Genomic_DNA"/>
</dbReference>
<evidence type="ECO:0000256" key="2">
    <source>
        <dbReference type="SAM" id="Phobius"/>
    </source>
</evidence>
<keyword evidence="2" id="KW-0812">Transmembrane</keyword>
<feature type="transmembrane region" description="Helical" evidence="2">
    <location>
        <begin position="87"/>
        <end position="106"/>
    </location>
</feature>
<feature type="domain" description="NACHT" evidence="3">
    <location>
        <begin position="210"/>
        <end position="334"/>
    </location>
</feature>
<evidence type="ECO:0000256" key="1">
    <source>
        <dbReference type="SAM" id="MobiDB-lite"/>
    </source>
</evidence>
<dbReference type="Proteomes" id="UP000660745">
    <property type="component" value="Unassembled WGS sequence"/>
</dbReference>
<keyword evidence="5" id="KW-1185">Reference proteome</keyword>
<keyword evidence="2" id="KW-0472">Membrane</keyword>
<reference evidence="4" key="2">
    <citation type="submission" date="2020-09" db="EMBL/GenBank/DDBJ databases">
        <authorList>
            <person name="Sun Q."/>
            <person name="Zhou Y."/>
        </authorList>
    </citation>
    <scope>NUCLEOTIDE SEQUENCE</scope>
    <source>
        <strain evidence="4">CGMCC 4.7430</strain>
    </source>
</reference>
<dbReference type="PROSITE" id="PS50837">
    <property type="entry name" value="NACHT"/>
    <property type="match status" value="1"/>
</dbReference>
<dbReference type="AlphaFoldDB" id="A0A918E2V1"/>
<dbReference type="SUPFAM" id="SSF52540">
    <property type="entry name" value="P-loop containing nucleoside triphosphate hydrolases"/>
    <property type="match status" value="1"/>
</dbReference>
<feature type="region of interest" description="Disordered" evidence="1">
    <location>
        <begin position="491"/>
        <end position="523"/>
    </location>
</feature>
<feature type="transmembrane region" description="Helical" evidence="2">
    <location>
        <begin position="61"/>
        <end position="81"/>
    </location>
</feature>
<dbReference type="InterPro" id="IPR027417">
    <property type="entry name" value="P-loop_NTPase"/>
</dbReference>
<organism evidence="4 5">
    <name type="scientific">Nonomuraea glycinis</name>
    <dbReference type="NCBI Taxonomy" id="2047744"/>
    <lineage>
        <taxon>Bacteria</taxon>
        <taxon>Bacillati</taxon>
        <taxon>Actinomycetota</taxon>
        <taxon>Actinomycetes</taxon>
        <taxon>Streptosporangiales</taxon>
        <taxon>Streptosporangiaceae</taxon>
        <taxon>Nonomuraea</taxon>
    </lineage>
</organism>
<evidence type="ECO:0000313" key="4">
    <source>
        <dbReference type="EMBL" id="GGP00412.1"/>
    </source>
</evidence>
<name>A0A918E2V1_9ACTN</name>
<dbReference type="Gene3D" id="3.40.50.300">
    <property type="entry name" value="P-loop containing nucleotide triphosphate hydrolases"/>
    <property type="match status" value="1"/>
</dbReference>
<keyword evidence="2" id="KW-1133">Transmembrane helix</keyword>
<dbReference type="Pfam" id="PF05729">
    <property type="entry name" value="NACHT"/>
    <property type="match status" value="1"/>
</dbReference>
<sequence length="1076" mass="118616">MARQSKAVKPVVFEWATGRVSFWDWLAGRAFPILSGTTRSLPGEASVTTPATGVTSLVGRLLLLGLAVVPPSVAAVSLWAWVRGHVIGAVLIVAGYEVLLLVGGFAGKVFGDLQDRWVKVTADWADETLRRTSARFQRDYRRQVRETVRFVDQKGFIIRGDAPELEHIYVDVSLESRPPREDAGGLVTDLPQVSNQRRSLRTFIQRENPAVLALIGAPGTGKTTLLRHTTLRMCSDRSSRRSLPVLLYLRDHAAAIVARPDIGLPEVIVTRLGHLREQEPPGWFDRQLRRGRFVIMLDGLDEVPREEHRQRVIDWVDQQIAEYHRNDFIITSRPYGYRQYPLNSAAVLQVQRFTPEQTVEFVRAWYRAADRLTDHAARSRGRPEALLSQLRRNAHLYELAANPLLLTMIVNVHRIRGELPGTRAELYAEICRVVLWRHDYKRSAEPGDGSLDGERKERILRELALTMMREGTRDLPRSQALDLIDAFLAPQPPDGSADTSAPDMSAGSPAGEPAPGTSANELLTDMGTSGLLLEREVGTYSFAHQTFQEYLAAAYIQDHPELESILTGAVDDPWWRETTLLYVTRADPTGIVQACLASSSVPALALAFDCVDEGRPVSPDAQAALDRLLDDGSNASDERTRLLAAITVTRHLREAVRVQERTWVCARPITPEMYGRTGLATRAGALVWAGPTARNRGDDDPVPGPLWPADVAALIDWVNALVPGGPTYRLPTVELTREPGFALVTAGDARPVWVASASSLPDLQVAGEVAHPFAATPEEVDDQVHTDLRDSKVRDATLIACLLYRTHLCNALSNDTIPFAAPFGDLYQLSEFAAHPRRALERDLVSHDLRGTDHLRDRVDRFLTAESHLLAFNIGQVRSLMRHLTRDRDLARAGEVDLSGDRRRCLISSMSIFLCCWLAAATPDSADEDRSTQASILQPPSKQATLSQLVRPFRPKTAVPPSTPDALLVRIQAAVENLGHVVDADKANADLGMAYEVAQAMRTIACDSLGGSGRFDPDAVRCVRLGAMAVATAAARVLGTSDITRDFRAIATGITALERRATDPARWRDAVILVRS</sequence>
<evidence type="ECO:0000313" key="5">
    <source>
        <dbReference type="Proteomes" id="UP000660745"/>
    </source>
</evidence>
<accession>A0A918E2V1</accession>